<keyword evidence="2" id="KW-1185">Reference proteome</keyword>
<reference evidence="1 2" key="1">
    <citation type="submission" date="2019-05" db="EMBL/GenBank/DDBJ databases">
        <title>Mycolicibacterium sphagni ENV482 genome assembly.</title>
        <authorList>
            <person name="Chen W."/>
            <person name="Faulkner N.W."/>
            <person name="Hyman M.R."/>
        </authorList>
    </citation>
    <scope>NUCLEOTIDE SEQUENCE [LARGE SCALE GENOMIC DNA]</scope>
    <source>
        <strain evidence="1 2">ENV482</strain>
    </source>
</reference>
<dbReference type="Pfam" id="PF17963">
    <property type="entry name" value="Big_9"/>
    <property type="match status" value="1"/>
</dbReference>
<gene>
    <name evidence="1" type="ORF">FEG63_05145</name>
</gene>
<name>A0ABX2JQ60_9MYCO</name>
<evidence type="ECO:0000313" key="1">
    <source>
        <dbReference type="EMBL" id="NTY58939.1"/>
    </source>
</evidence>
<dbReference type="RefSeq" id="WP_174396848.1">
    <property type="nucleotide sequence ID" value="NZ_VBSB01000003.1"/>
</dbReference>
<accession>A0ABX2JQ60</accession>
<dbReference type="Proteomes" id="UP000708347">
    <property type="component" value="Unassembled WGS sequence"/>
</dbReference>
<proteinExistence type="predicted"/>
<evidence type="ECO:0008006" key="3">
    <source>
        <dbReference type="Google" id="ProtNLM"/>
    </source>
</evidence>
<evidence type="ECO:0000313" key="2">
    <source>
        <dbReference type="Proteomes" id="UP000708347"/>
    </source>
</evidence>
<protein>
    <recommendedName>
        <fullName evidence="3">Cadherin domain-containing protein</fullName>
    </recommendedName>
</protein>
<comment type="caution">
    <text evidence="1">The sequence shown here is derived from an EMBL/GenBank/DDBJ whole genome shotgun (WGS) entry which is preliminary data.</text>
</comment>
<organism evidence="1 2">
    <name type="scientific">Mycolicibacterium sphagni</name>
    <dbReference type="NCBI Taxonomy" id="1786"/>
    <lineage>
        <taxon>Bacteria</taxon>
        <taxon>Bacillati</taxon>
        <taxon>Actinomycetota</taxon>
        <taxon>Actinomycetes</taxon>
        <taxon>Mycobacteriales</taxon>
        <taxon>Mycobacteriaceae</taxon>
        <taxon>Mycolicibacterium</taxon>
    </lineage>
</organism>
<sequence length="848" mass="87604">MSDTSTGAETPETVEVVATTPKAAKSTAAAAKAAPAASAVPTAAATAAADPTQDPTYLSAVARALARLVGWPGPPSHFVDITNHPIDQSLDALTAQLDQLIATAPIGGPARWIRDSLNFAAIFVTSSIPGYTFGSTLNAWGDFLNRVVPPFRIADGAGTLGVISVYKIMGAAVVGTATVLTDMLNGTYDVEQIAVDVIKATTGADVTKADLHDANSLGAKVVAAQAGATLTGGLVDGGAYYDPTRAWNLTLPTWTAAQVNPFTLVTYVALVAIYKRFQEIAVLQTFTTSTTYESWHYTNGLGMYAAGSFHAVDDLGRPVDWTFVSQGATYTTAGNALVTINNSTGGYTYTPPAIWDPKFQNAAFFHRSTSENEADRYDTVNIPVRSADGAVYTLTFKISIIDGTNAAPTVSAPTVGSPDGVGVVKGKINASDSDGDTLKYSLVGSSVNGLSGNSAYTKNGAGNGGIVTIDPTTGDFTYVSSATAGATQSFQVMVNDGHYGNTVTTVTVTNSTAAITPANINTSTPYVESGSVPGSTNFPGVFTSYALGSATTPKGSVMLTNPTTGAFTYTSNVGRTTANDDVVTLLATDANGRTVTLNVAVKPAVVDNVPTVVVTTSPYAVAQAQNATGNALGTWSLNTSTWTQTTTGKLTWSDADSDPLTYGVSTNGQAGKSNNGGNVTLNANGTFTYTVVKNKAYYHSAAIYSPTQVLNAVNGTSANSAAADWFDVTVSDGFTGGTVTQRVYVPIYAVNATPTIAGSKLSAGSITFVGTNDADSEDTYGNFEVVVPSGWNYVGSGAKGLNTGTLTRLSGSNSASMTLYDRDGSGNRYYNVDAYGRTINTQGVTRTW</sequence>
<dbReference type="EMBL" id="VBSB01000003">
    <property type="protein sequence ID" value="NTY58939.1"/>
    <property type="molecule type" value="Genomic_DNA"/>
</dbReference>